<proteinExistence type="predicted"/>
<dbReference type="PROSITE" id="PS51462">
    <property type="entry name" value="NUDIX"/>
    <property type="match status" value="1"/>
</dbReference>
<keyword evidence="4" id="KW-0378">Hydrolase</keyword>
<evidence type="ECO:0000256" key="3">
    <source>
        <dbReference type="ARBA" id="ARBA00022723"/>
    </source>
</evidence>
<keyword evidence="6" id="KW-0464">Manganese</keyword>
<keyword evidence="9" id="KW-1185">Reference proteome</keyword>
<dbReference type="SUPFAM" id="SSF55811">
    <property type="entry name" value="Nudix"/>
    <property type="match status" value="1"/>
</dbReference>
<evidence type="ECO:0000256" key="2">
    <source>
        <dbReference type="ARBA" id="ARBA00001946"/>
    </source>
</evidence>
<dbReference type="InterPro" id="IPR045121">
    <property type="entry name" value="CoAse"/>
</dbReference>
<sequence length="251" mass="29552">MIKLLEKVDLFSPKIITFEEECGRDFTLFYDLKNQQILYLDLEELKYLLAESVEELPNWESHEKLSPPYRQKFDLEYVKRTNPRSASVMILLYQNEFGEIEFPVTMRVSYDGAHSHQFSLPGGQFEEQDISFDETAIRETVEELGVDYENIEIIRQLSEMYIPPSNFLVYPYIGIYHGEPLFNPDEREVQYVVPLNLEAFLNADYEVFEREFSGQVVEIPGYNIGDDEYLWGATAMILEEFKDYLKILLNL</sequence>
<gene>
    <name evidence="8" type="ORF">OBA43_12925</name>
</gene>
<accession>A0ABY8V933</accession>
<name>A0ABY8V933_9FLAO</name>
<organism evidence="8 9">
    <name type="scientific">Empedobacter falsenii</name>
    <dbReference type="NCBI Taxonomy" id="343874"/>
    <lineage>
        <taxon>Bacteria</taxon>
        <taxon>Pseudomonadati</taxon>
        <taxon>Bacteroidota</taxon>
        <taxon>Flavobacteriia</taxon>
        <taxon>Flavobacteriales</taxon>
        <taxon>Weeksellaceae</taxon>
        <taxon>Empedobacter</taxon>
    </lineage>
</organism>
<protein>
    <submittedName>
        <fullName evidence="8">CoA pyrophosphatase</fullName>
    </submittedName>
</protein>
<keyword evidence="3" id="KW-0479">Metal-binding</keyword>
<evidence type="ECO:0000313" key="9">
    <source>
        <dbReference type="Proteomes" id="UP001223501"/>
    </source>
</evidence>
<comment type="cofactor">
    <cofactor evidence="1">
        <name>Mn(2+)</name>
        <dbReference type="ChEBI" id="CHEBI:29035"/>
    </cofactor>
</comment>
<evidence type="ECO:0000259" key="7">
    <source>
        <dbReference type="PROSITE" id="PS51462"/>
    </source>
</evidence>
<comment type="cofactor">
    <cofactor evidence="2">
        <name>Mg(2+)</name>
        <dbReference type="ChEBI" id="CHEBI:18420"/>
    </cofactor>
</comment>
<reference evidence="8 9" key="1">
    <citation type="submission" date="2022-09" db="EMBL/GenBank/DDBJ databases">
        <title>Whole genome sequencing analysis of tet(X)-positive Empedobacter falsenii YWS9-3.</title>
        <authorList>
            <person name="Chen C."/>
            <person name="Lv Y.-L."/>
        </authorList>
    </citation>
    <scope>NUCLEOTIDE SEQUENCE [LARGE SCALE GENOMIC DNA]</scope>
    <source>
        <strain evidence="8 9">YWS9-3_T</strain>
    </source>
</reference>
<dbReference type="Proteomes" id="UP001223501">
    <property type="component" value="Chromosome"/>
</dbReference>
<evidence type="ECO:0000256" key="1">
    <source>
        <dbReference type="ARBA" id="ARBA00001936"/>
    </source>
</evidence>
<evidence type="ECO:0000313" key="8">
    <source>
        <dbReference type="EMBL" id="WIH97123.1"/>
    </source>
</evidence>
<dbReference type="Gene3D" id="3.90.79.10">
    <property type="entry name" value="Nucleoside Triphosphate Pyrophosphohydrolase"/>
    <property type="match status" value="1"/>
</dbReference>
<evidence type="ECO:0000256" key="5">
    <source>
        <dbReference type="ARBA" id="ARBA00022842"/>
    </source>
</evidence>
<feature type="domain" description="Nudix hydrolase" evidence="7">
    <location>
        <begin position="83"/>
        <end position="218"/>
    </location>
</feature>
<dbReference type="InterPro" id="IPR000086">
    <property type="entry name" value="NUDIX_hydrolase_dom"/>
</dbReference>
<dbReference type="EMBL" id="CP106831">
    <property type="protein sequence ID" value="WIH97123.1"/>
    <property type="molecule type" value="Genomic_DNA"/>
</dbReference>
<dbReference type="Pfam" id="PF00293">
    <property type="entry name" value="NUDIX"/>
    <property type="match status" value="1"/>
</dbReference>
<dbReference type="RefSeq" id="WP_225540466.1">
    <property type="nucleotide sequence ID" value="NZ_CP106831.1"/>
</dbReference>
<evidence type="ECO:0000256" key="6">
    <source>
        <dbReference type="ARBA" id="ARBA00023211"/>
    </source>
</evidence>
<dbReference type="PANTHER" id="PTHR12992:SF11">
    <property type="entry name" value="MITOCHONDRIAL COENZYME A DIPHOSPHATASE NUDT8"/>
    <property type="match status" value="1"/>
</dbReference>
<dbReference type="InterPro" id="IPR015797">
    <property type="entry name" value="NUDIX_hydrolase-like_dom_sf"/>
</dbReference>
<dbReference type="PANTHER" id="PTHR12992">
    <property type="entry name" value="NUDIX HYDROLASE"/>
    <property type="match status" value="1"/>
</dbReference>
<evidence type="ECO:0000256" key="4">
    <source>
        <dbReference type="ARBA" id="ARBA00022801"/>
    </source>
</evidence>
<dbReference type="CDD" id="cd03426">
    <property type="entry name" value="NUDIX_CoAse_Nudt7"/>
    <property type="match status" value="1"/>
</dbReference>
<keyword evidence="5" id="KW-0460">Magnesium</keyword>